<name>A0A318XPL8_9FIRM</name>
<dbReference type="InterPro" id="IPR019405">
    <property type="entry name" value="Lactonase_7-beta_prop"/>
</dbReference>
<comment type="caution">
    <text evidence="2">The sequence shown here is derived from an EMBL/GenBank/DDBJ whole genome shotgun (WGS) entry which is preliminary data.</text>
</comment>
<dbReference type="Proteomes" id="UP000248132">
    <property type="component" value="Unassembled WGS sequence"/>
</dbReference>
<protein>
    <submittedName>
        <fullName evidence="2">6-phosphogluconolactonase</fullName>
    </submittedName>
</protein>
<dbReference type="PANTHER" id="PTHR30344">
    <property type="entry name" value="6-PHOSPHOGLUCONOLACTONASE-RELATED"/>
    <property type="match status" value="1"/>
</dbReference>
<evidence type="ECO:0000313" key="2">
    <source>
        <dbReference type="EMBL" id="PYG90261.1"/>
    </source>
</evidence>
<dbReference type="RefSeq" id="WP_110460240.1">
    <property type="nucleotide sequence ID" value="NZ_QKMR01000001.1"/>
</dbReference>
<dbReference type="GO" id="GO:0017057">
    <property type="term" value="F:6-phosphogluconolactonase activity"/>
    <property type="evidence" value="ECO:0007669"/>
    <property type="project" value="TreeGrafter"/>
</dbReference>
<dbReference type="EMBL" id="QKMR01000001">
    <property type="protein sequence ID" value="PYG90261.1"/>
    <property type="molecule type" value="Genomic_DNA"/>
</dbReference>
<dbReference type="InterPro" id="IPR011048">
    <property type="entry name" value="Haem_d1_sf"/>
</dbReference>
<dbReference type="SUPFAM" id="SSF51004">
    <property type="entry name" value="C-terminal (heme d1) domain of cytochrome cd1-nitrite reductase"/>
    <property type="match status" value="1"/>
</dbReference>
<keyword evidence="3" id="KW-1185">Reference proteome</keyword>
<dbReference type="PANTHER" id="PTHR30344:SF1">
    <property type="entry name" value="6-PHOSPHOGLUCONOLACTONASE"/>
    <property type="match status" value="1"/>
</dbReference>
<dbReference type="OrthoDB" id="9790815at2"/>
<evidence type="ECO:0000256" key="1">
    <source>
        <dbReference type="ARBA" id="ARBA00005564"/>
    </source>
</evidence>
<dbReference type="Gene3D" id="2.130.10.10">
    <property type="entry name" value="YVTN repeat-like/Quinoprotein amine dehydrogenase"/>
    <property type="match status" value="1"/>
</dbReference>
<organism evidence="2 3">
    <name type="scientific">Ruminiclostridium sufflavum DSM 19573</name>
    <dbReference type="NCBI Taxonomy" id="1121337"/>
    <lineage>
        <taxon>Bacteria</taxon>
        <taxon>Bacillati</taxon>
        <taxon>Bacillota</taxon>
        <taxon>Clostridia</taxon>
        <taxon>Eubacteriales</taxon>
        <taxon>Oscillospiraceae</taxon>
        <taxon>Ruminiclostridium</taxon>
    </lineage>
</organism>
<proteinExistence type="inferred from homology"/>
<dbReference type="AlphaFoldDB" id="A0A318XPL8"/>
<comment type="similarity">
    <text evidence="1">Belongs to the cycloisomerase 2 family.</text>
</comment>
<sequence length="394" mass="43593">MARNFVYVGSWLDDAKENGGIHLYEQEEDTGRLRHVEDYASEMSVGFFCISPDKKYLYAVDEIKRKPDKILCGGSVHAFSIDQGSGRLTHINSVPTAGIFPCYITIDSQGRYLFVANYGSEDVTINSEVDENGRYFLRHKFDEASVAVIKICGGGKLDGVIDLVTLNGVPSKAYEYFQSSPHPHSISISPSDEMVLVTDRGCDELLMYGFDSCSGKLKLLEVLKTRIGTGPRNAVFHPDIPCFYVASELMPYVTAYTYDSQTGKICELGCIATVPENKIPENFDNFFEDAHPADICMHPDSRHLYVSNRGTDTIAVFKVSETDGSLVPDGCTASGGAWPWTLRWSESGSFFYTGNKKTNNIVLFYLDSNTGGLKETGLSIGVERPVCIRTLMLL</sequence>
<accession>A0A318XPL8</accession>
<dbReference type="Pfam" id="PF10282">
    <property type="entry name" value="Lactonase"/>
    <property type="match status" value="2"/>
</dbReference>
<gene>
    <name evidence="2" type="ORF">LY28_00142</name>
</gene>
<reference evidence="2 3" key="1">
    <citation type="submission" date="2018-06" db="EMBL/GenBank/DDBJ databases">
        <title>Genomic Encyclopedia of Type Strains, Phase I: the one thousand microbial genomes (KMG-I) project.</title>
        <authorList>
            <person name="Kyrpides N."/>
        </authorList>
    </citation>
    <scope>NUCLEOTIDE SEQUENCE [LARGE SCALE GENOMIC DNA]</scope>
    <source>
        <strain evidence="2 3">DSM 19573</strain>
    </source>
</reference>
<dbReference type="InterPro" id="IPR015943">
    <property type="entry name" value="WD40/YVTN_repeat-like_dom_sf"/>
</dbReference>
<evidence type="ECO:0000313" key="3">
    <source>
        <dbReference type="Proteomes" id="UP000248132"/>
    </source>
</evidence>
<dbReference type="InterPro" id="IPR050282">
    <property type="entry name" value="Cycloisomerase_2"/>
</dbReference>